<reference evidence="2 3" key="1">
    <citation type="submission" date="2024-04" db="EMBL/GenBank/DDBJ databases">
        <authorList>
            <person name="Rising A."/>
            <person name="Reimegard J."/>
            <person name="Sonavane S."/>
            <person name="Akerstrom W."/>
            <person name="Nylinder S."/>
            <person name="Hedman E."/>
            <person name="Kallberg Y."/>
        </authorList>
    </citation>
    <scope>NUCLEOTIDE SEQUENCE [LARGE SCALE GENOMIC DNA]</scope>
</reference>
<dbReference type="EMBL" id="CAXIEN010000350">
    <property type="protein sequence ID" value="CAL1294637.1"/>
    <property type="molecule type" value="Genomic_DNA"/>
</dbReference>
<evidence type="ECO:0000256" key="1">
    <source>
        <dbReference type="SAM" id="SignalP"/>
    </source>
</evidence>
<sequence>MKPVTASFTNKLAPFNLGLLLRFPLQMILVAAQPKPGRNRLLTSSSDRRELSSLKYAYKVHWILAPLMRICDSGLGKFVYVTRVDYMGRAQTLSSQVPLIDLTSLYDLKSESRPGGKISSSELEGFLFKIPVCPPGALQLCDRMPSSDYYNFSEYLHRISGYH</sequence>
<organism evidence="2 3">
    <name type="scientific">Larinioides sclopetarius</name>
    <dbReference type="NCBI Taxonomy" id="280406"/>
    <lineage>
        <taxon>Eukaryota</taxon>
        <taxon>Metazoa</taxon>
        <taxon>Ecdysozoa</taxon>
        <taxon>Arthropoda</taxon>
        <taxon>Chelicerata</taxon>
        <taxon>Arachnida</taxon>
        <taxon>Araneae</taxon>
        <taxon>Araneomorphae</taxon>
        <taxon>Entelegynae</taxon>
        <taxon>Araneoidea</taxon>
        <taxon>Araneidae</taxon>
        <taxon>Larinioides</taxon>
    </lineage>
</organism>
<protein>
    <submittedName>
        <fullName evidence="2">Uncharacterized protein</fullName>
    </submittedName>
</protein>
<feature type="chain" id="PRO_5043763294" evidence="1">
    <location>
        <begin position="33"/>
        <end position="163"/>
    </location>
</feature>
<evidence type="ECO:0000313" key="3">
    <source>
        <dbReference type="Proteomes" id="UP001497382"/>
    </source>
</evidence>
<dbReference type="AlphaFoldDB" id="A0AAV2BEH9"/>
<evidence type="ECO:0000313" key="2">
    <source>
        <dbReference type="EMBL" id="CAL1294637.1"/>
    </source>
</evidence>
<accession>A0AAV2BEH9</accession>
<name>A0AAV2BEH9_9ARAC</name>
<keyword evidence="3" id="KW-1185">Reference proteome</keyword>
<proteinExistence type="predicted"/>
<gene>
    <name evidence="2" type="ORF">LARSCL_LOCUS18837</name>
</gene>
<keyword evidence="1" id="KW-0732">Signal</keyword>
<comment type="caution">
    <text evidence="2">The sequence shown here is derived from an EMBL/GenBank/DDBJ whole genome shotgun (WGS) entry which is preliminary data.</text>
</comment>
<feature type="signal peptide" evidence="1">
    <location>
        <begin position="1"/>
        <end position="32"/>
    </location>
</feature>
<dbReference type="Proteomes" id="UP001497382">
    <property type="component" value="Unassembled WGS sequence"/>
</dbReference>